<protein>
    <submittedName>
        <fullName evidence="1">Uncharacterized protein</fullName>
    </submittedName>
</protein>
<name>X1TYD9_9ZZZZ</name>
<dbReference type="EMBL" id="BARW01020846">
    <property type="protein sequence ID" value="GAI96391.1"/>
    <property type="molecule type" value="Genomic_DNA"/>
</dbReference>
<accession>X1TYD9</accession>
<reference evidence="1" key="1">
    <citation type="journal article" date="2014" name="Front. Microbiol.">
        <title>High frequency of phylogenetically diverse reductive dehalogenase-homologous genes in deep subseafloor sedimentary metagenomes.</title>
        <authorList>
            <person name="Kawai M."/>
            <person name="Futagami T."/>
            <person name="Toyoda A."/>
            <person name="Takaki Y."/>
            <person name="Nishi S."/>
            <person name="Hori S."/>
            <person name="Arai W."/>
            <person name="Tsubouchi T."/>
            <person name="Morono Y."/>
            <person name="Uchiyama I."/>
            <person name="Ito T."/>
            <person name="Fujiyama A."/>
            <person name="Inagaki F."/>
            <person name="Takami H."/>
        </authorList>
    </citation>
    <scope>NUCLEOTIDE SEQUENCE</scope>
    <source>
        <strain evidence="1">Expedition CK06-06</strain>
    </source>
</reference>
<sequence>MVRPAGPYLLSIKDVGVSIFHSFRAQGRKIAASLRFTHTDAKDNLTSRYTGQEILLLFIAAVA</sequence>
<dbReference type="AlphaFoldDB" id="X1TYD9"/>
<comment type="caution">
    <text evidence="1">The sequence shown here is derived from an EMBL/GenBank/DDBJ whole genome shotgun (WGS) entry which is preliminary data.</text>
</comment>
<evidence type="ECO:0000313" key="1">
    <source>
        <dbReference type="EMBL" id="GAI96391.1"/>
    </source>
</evidence>
<proteinExistence type="predicted"/>
<organism evidence="1">
    <name type="scientific">marine sediment metagenome</name>
    <dbReference type="NCBI Taxonomy" id="412755"/>
    <lineage>
        <taxon>unclassified sequences</taxon>
        <taxon>metagenomes</taxon>
        <taxon>ecological metagenomes</taxon>
    </lineage>
</organism>
<feature type="non-terminal residue" evidence="1">
    <location>
        <position position="63"/>
    </location>
</feature>
<gene>
    <name evidence="1" type="ORF">S12H4_35135</name>
</gene>